<dbReference type="InterPro" id="IPR018060">
    <property type="entry name" value="HTH_AraC"/>
</dbReference>
<feature type="compositionally biased region" description="Low complexity" evidence="4">
    <location>
        <begin position="27"/>
        <end position="36"/>
    </location>
</feature>
<keyword evidence="2" id="KW-0238">DNA-binding</keyword>
<organism evidence="6 7">
    <name type="scientific">Pseudodonghicola flavimaris</name>
    <dbReference type="NCBI Taxonomy" id="3050036"/>
    <lineage>
        <taxon>Bacteria</taxon>
        <taxon>Pseudomonadati</taxon>
        <taxon>Pseudomonadota</taxon>
        <taxon>Alphaproteobacteria</taxon>
        <taxon>Rhodobacterales</taxon>
        <taxon>Paracoccaceae</taxon>
        <taxon>Pseudodonghicola</taxon>
    </lineage>
</organism>
<evidence type="ECO:0000259" key="5">
    <source>
        <dbReference type="PROSITE" id="PS01124"/>
    </source>
</evidence>
<gene>
    <name evidence="6" type="ORF">QO033_24170</name>
</gene>
<evidence type="ECO:0000256" key="4">
    <source>
        <dbReference type="SAM" id="MobiDB-lite"/>
    </source>
</evidence>
<dbReference type="Gene3D" id="1.10.10.60">
    <property type="entry name" value="Homeodomain-like"/>
    <property type="match status" value="1"/>
</dbReference>
<evidence type="ECO:0000256" key="1">
    <source>
        <dbReference type="ARBA" id="ARBA00023015"/>
    </source>
</evidence>
<accession>A0ABT7F845</accession>
<dbReference type="EMBL" id="JASNJD010000032">
    <property type="protein sequence ID" value="MDK3020784.1"/>
    <property type="molecule type" value="Genomic_DNA"/>
</dbReference>
<proteinExistence type="predicted"/>
<comment type="caution">
    <text evidence="6">The sequence shown here is derived from an EMBL/GenBank/DDBJ whole genome shotgun (WGS) entry which is preliminary data.</text>
</comment>
<dbReference type="PANTHER" id="PTHR43280">
    <property type="entry name" value="ARAC-FAMILY TRANSCRIPTIONAL REGULATOR"/>
    <property type="match status" value="1"/>
</dbReference>
<evidence type="ECO:0000256" key="2">
    <source>
        <dbReference type="ARBA" id="ARBA00023125"/>
    </source>
</evidence>
<feature type="region of interest" description="Disordered" evidence="4">
    <location>
        <begin position="1"/>
        <end position="46"/>
    </location>
</feature>
<sequence length="175" mass="18866">MGARPPSERQRRRLPELAFDLDQPLLAAETAATGPEETADSAPPEVTQTAEIAPVLRAEDAAILTRLDSLLTRETPHLDPNLTLMRLARRLRLPEKRLSAAVNAATGENVSHYVNAWRIHAACAGLGRGLSVTEAMLESGFNTKSNFNREFCRAMGTIPSAWLSGRTAGASLAVP</sequence>
<keyword evidence="3" id="KW-0804">Transcription</keyword>
<evidence type="ECO:0000313" key="7">
    <source>
        <dbReference type="Proteomes" id="UP001243757"/>
    </source>
</evidence>
<dbReference type="Proteomes" id="UP001243757">
    <property type="component" value="Unassembled WGS sequence"/>
</dbReference>
<keyword evidence="1" id="KW-0805">Transcription regulation</keyword>
<protein>
    <submittedName>
        <fullName evidence="6">Helix-turn-helix domain-containing protein</fullName>
    </submittedName>
</protein>
<dbReference type="PANTHER" id="PTHR43280:SF29">
    <property type="entry name" value="ARAC-FAMILY TRANSCRIPTIONAL REGULATOR"/>
    <property type="match status" value="1"/>
</dbReference>
<feature type="compositionally biased region" description="Basic and acidic residues" evidence="4">
    <location>
        <begin position="1"/>
        <end position="15"/>
    </location>
</feature>
<keyword evidence="7" id="KW-1185">Reference proteome</keyword>
<dbReference type="PROSITE" id="PS01124">
    <property type="entry name" value="HTH_ARAC_FAMILY_2"/>
    <property type="match status" value="1"/>
</dbReference>
<dbReference type="SMART" id="SM00342">
    <property type="entry name" value="HTH_ARAC"/>
    <property type="match status" value="1"/>
</dbReference>
<name>A0ABT7F845_9RHOB</name>
<feature type="domain" description="HTH araC/xylS-type" evidence="5">
    <location>
        <begin position="68"/>
        <end position="165"/>
    </location>
</feature>
<dbReference type="RefSeq" id="WP_284483302.1">
    <property type="nucleotide sequence ID" value="NZ_JASNJD010000032.1"/>
</dbReference>
<dbReference type="InterPro" id="IPR009057">
    <property type="entry name" value="Homeodomain-like_sf"/>
</dbReference>
<dbReference type="SUPFAM" id="SSF46689">
    <property type="entry name" value="Homeodomain-like"/>
    <property type="match status" value="1"/>
</dbReference>
<evidence type="ECO:0000313" key="6">
    <source>
        <dbReference type="EMBL" id="MDK3020784.1"/>
    </source>
</evidence>
<reference evidence="6 7" key="1">
    <citation type="submission" date="2023-05" db="EMBL/GenBank/DDBJ databases">
        <title>Pseudodonghicola sp. nov.</title>
        <authorList>
            <person name="Huang J."/>
        </authorList>
    </citation>
    <scope>NUCLEOTIDE SEQUENCE [LARGE SCALE GENOMIC DNA]</scope>
    <source>
        <strain evidence="6 7">IC7</strain>
    </source>
</reference>
<dbReference type="Pfam" id="PF12833">
    <property type="entry name" value="HTH_18"/>
    <property type="match status" value="1"/>
</dbReference>
<evidence type="ECO:0000256" key="3">
    <source>
        <dbReference type="ARBA" id="ARBA00023163"/>
    </source>
</evidence>